<dbReference type="InterPro" id="IPR027417">
    <property type="entry name" value="P-loop_NTPase"/>
</dbReference>
<keyword evidence="2" id="KW-0813">Transport</keyword>
<evidence type="ECO:0000259" key="6">
    <source>
        <dbReference type="Pfam" id="PF00005"/>
    </source>
</evidence>
<feature type="non-terminal residue" evidence="7">
    <location>
        <position position="62"/>
    </location>
</feature>
<dbReference type="SUPFAM" id="SSF52540">
    <property type="entry name" value="P-loop containing nucleoside triphosphate hydrolases"/>
    <property type="match status" value="1"/>
</dbReference>
<dbReference type="InterPro" id="IPR003439">
    <property type="entry name" value="ABC_transporter-like_ATP-bd"/>
</dbReference>
<evidence type="ECO:0000256" key="1">
    <source>
        <dbReference type="ARBA" id="ARBA00005417"/>
    </source>
</evidence>
<proteinExistence type="inferred from homology"/>
<keyword evidence="5 7" id="KW-0067">ATP-binding</keyword>
<name>A0A0F0CPK7_9BACT</name>
<evidence type="ECO:0000256" key="5">
    <source>
        <dbReference type="ARBA" id="ARBA00022840"/>
    </source>
</evidence>
<gene>
    <name evidence="7" type="ORF">OMAG_002768</name>
</gene>
<keyword evidence="4" id="KW-0547">Nucleotide-binding</keyword>
<dbReference type="GO" id="GO:0016887">
    <property type="term" value="F:ATP hydrolysis activity"/>
    <property type="evidence" value="ECO:0007669"/>
    <property type="project" value="InterPro"/>
</dbReference>
<evidence type="ECO:0000256" key="4">
    <source>
        <dbReference type="ARBA" id="ARBA00022741"/>
    </source>
</evidence>
<reference evidence="7 8" key="1">
    <citation type="submission" date="2015-02" db="EMBL/GenBank/DDBJ databases">
        <title>Single-cell genomics of uncultivated deep-branching MTB reveals a conserved set of magnetosome genes.</title>
        <authorList>
            <person name="Kolinko S."/>
            <person name="Richter M."/>
            <person name="Glockner F.O."/>
            <person name="Brachmann A."/>
            <person name="Schuler D."/>
        </authorList>
    </citation>
    <scope>NUCLEOTIDE SEQUENCE [LARGE SCALE GENOMIC DNA]</scope>
    <source>
        <strain evidence="7">SKK-01</strain>
    </source>
</reference>
<dbReference type="Gene3D" id="3.40.50.300">
    <property type="entry name" value="P-loop containing nucleotide triphosphate hydrolases"/>
    <property type="match status" value="1"/>
</dbReference>
<protein>
    <submittedName>
        <fullName evidence="7">Peptide ABC transporter ATP-binding protein</fullName>
    </submittedName>
</protein>
<comment type="caution">
    <text evidence="7">The sequence shown here is derived from an EMBL/GenBank/DDBJ whole genome shotgun (WGS) entry which is preliminary data.</text>
</comment>
<dbReference type="EMBL" id="JYNY01000610">
    <property type="protein sequence ID" value="KJJ83365.1"/>
    <property type="molecule type" value="Genomic_DNA"/>
</dbReference>
<feature type="domain" description="ABC transporter" evidence="6">
    <location>
        <begin position="24"/>
        <end position="60"/>
    </location>
</feature>
<evidence type="ECO:0000313" key="8">
    <source>
        <dbReference type="Proteomes" id="UP000033428"/>
    </source>
</evidence>
<keyword evidence="8" id="KW-1185">Reference proteome</keyword>
<comment type="similarity">
    <text evidence="1">Belongs to the ABC transporter superfamily.</text>
</comment>
<evidence type="ECO:0000256" key="2">
    <source>
        <dbReference type="ARBA" id="ARBA00022448"/>
    </source>
</evidence>
<accession>A0A0F0CPK7</accession>
<organism evidence="7 8">
    <name type="scientific">Candidatus Omnitrophus magneticus</name>
    <dbReference type="NCBI Taxonomy" id="1609969"/>
    <lineage>
        <taxon>Bacteria</taxon>
        <taxon>Pseudomonadati</taxon>
        <taxon>Candidatus Omnitrophota</taxon>
        <taxon>Candidatus Omnitrophus</taxon>
    </lineage>
</organism>
<dbReference type="Pfam" id="PF00005">
    <property type="entry name" value="ABC_tran"/>
    <property type="match status" value="1"/>
</dbReference>
<dbReference type="Proteomes" id="UP000033428">
    <property type="component" value="Unassembled WGS sequence"/>
</dbReference>
<dbReference type="PANTHER" id="PTHR42711">
    <property type="entry name" value="ABC TRANSPORTER ATP-BINDING PROTEIN"/>
    <property type="match status" value="1"/>
</dbReference>
<dbReference type="PANTHER" id="PTHR42711:SF5">
    <property type="entry name" value="ABC TRANSPORTER ATP-BINDING PROTEIN NATA"/>
    <property type="match status" value="1"/>
</dbReference>
<dbReference type="InterPro" id="IPR050763">
    <property type="entry name" value="ABC_transporter_ATP-binding"/>
</dbReference>
<keyword evidence="3" id="KW-0536">Nodulation</keyword>
<dbReference type="AlphaFoldDB" id="A0A0F0CPK7"/>
<dbReference type="GO" id="GO:0005524">
    <property type="term" value="F:ATP binding"/>
    <property type="evidence" value="ECO:0007669"/>
    <property type="project" value="UniProtKB-KW"/>
</dbReference>
<evidence type="ECO:0000313" key="7">
    <source>
        <dbReference type="EMBL" id="KJJ83365.1"/>
    </source>
</evidence>
<evidence type="ECO:0000256" key="3">
    <source>
        <dbReference type="ARBA" id="ARBA00022458"/>
    </source>
</evidence>
<sequence>MPIIKTEGVHKVFNRGMPDEMKALTNVSIEVQKGEITVLKGPSGSGKTTLLGLMGRMSRPKF</sequence>